<gene>
    <name evidence="2" type="ORF">ANE_LOCUS14108</name>
</gene>
<dbReference type="AlphaFoldDB" id="A0A565BQL9"/>
<dbReference type="Proteomes" id="UP000489600">
    <property type="component" value="Unassembled WGS sequence"/>
</dbReference>
<accession>A0A565BQL9</accession>
<comment type="caution">
    <text evidence="2">The sequence shown here is derived from an EMBL/GenBank/DDBJ whole genome shotgun (WGS) entry which is preliminary data.</text>
</comment>
<dbReference type="EMBL" id="CABITT030000004">
    <property type="protein sequence ID" value="VVB03664.1"/>
    <property type="molecule type" value="Genomic_DNA"/>
</dbReference>
<evidence type="ECO:0000256" key="1">
    <source>
        <dbReference type="SAM" id="MobiDB-lite"/>
    </source>
</evidence>
<evidence type="ECO:0000313" key="2">
    <source>
        <dbReference type="EMBL" id="VVB03664.1"/>
    </source>
</evidence>
<organism evidence="2 3">
    <name type="scientific">Arabis nemorensis</name>
    <dbReference type="NCBI Taxonomy" id="586526"/>
    <lineage>
        <taxon>Eukaryota</taxon>
        <taxon>Viridiplantae</taxon>
        <taxon>Streptophyta</taxon>
        <taxon>Embryophyta</taxon>
        <taxon>Tracheophyta</taxon>
        <taxon>Spermatophyta</taxon>
        <taxon>Magnoliopsida</taxon>
        <taxon>eudicotyledons</taxon>
        <taxon>Gunneridae</taxon>
        <taxon>Pentapetalae</taxon>
        <taxon>rosids</taxon>
        <taxon>malvids</taxon>
        <taxon>Brassicales</taxon>
        <taxon>Brassicaceae</taxon>
        <taxon>Arabideae</taxon>
        <taxon>Arabis</taxon>
    </lineage>
</organism>
<keyword evidence="3" id="KW-1185">Reference proteome</keyword>
<proteinExistence type="predicted"/>
<feature type="compositionally biased region" description="Pro residues" evidence="1">
    <location>
        <begin position="10"/>
        <end position="24"/>
    </location>
</feature>
<name>A0A565BQL9_9BRAS</name>
<reference evidence="2" key="1">
    <citation type="submission" date="2019-07" db="EMBL/GenBank/DDBJ databases">
        <authorList>
            <person name="Dittberner H."/>
        </authorList>
    </citation>
    <scope>NUCLEOTIDE SEQUENCE [LARGE SCALE GENOMIC DNA]</scope>
</reference>
<evidence type="ECO:0000313" key="3">
    <source>
        <dbReference type="Proteomes" id="UP000489600"/>
    </source>
</evidence>
<protein>
    <submittedName>
        <fullName evidence="2">Uncharacterized protein</fullName>
    </submittedName>
</protein>
<sequence length="166" mass="18089">MMEISQARPSPSPEPPNPPNPSPAPSQTLSLSLLNHRLAHSAVSLEPNGTGSRWFLRCINGGYPSHYHLHHRRLPDSTDTSAGEGYLVSEYSLVPLLSVPPSRRLNRISGDSLSRIRRCLPNFLLTVTAGFGQGDRRYPIDSTTRKVLQIGLGPFGLTLGLGRDGD</sequence>
<feature type="region of interest" description="Disordered" evidence="1">
    <location>
        <begin position="1"/>
        <end position="28"/>
    </location>
</feature>